<reference evidence="2" key="1">
    <citation type="journal article" date="2014" name="Front. Microbiol.">
        <title>High frequency of phylogenetically diverse reductive dehalogenase-homologous genes in deep subseafloor sedimentary metagenomes.</title>
        <authorList>
            <person name="Kawai M."/>
            <person name="Futagami T."/>
            <person name="Toyoda A."/>
            <person name="Takaki Y."/>
            <person name="Nishi S."/>
            <person name="Hori S."/>
            <person name="Arai W."/>
            <person name="Tsubouchi T."/>
            <person name="Morono Y."/>
            <person name="Uchiyama I."/>
            <person name="Ito T."/>
            <person name="Fujiyama A."/>
            <person name="Inagaki F."/>
            <person name="Takami H."/>
        </authorList>
    </citation>
    <scope>NUCLEOTIDE SEQUENCE</scope>
    <source>
        <strain evidence="2">Expedition CK06-06</strain>
    </source>
</reference>
<comment type="caution">
    <text evidence="2">The sequence shown here is derived from an EMBL/GenBank/DDBJ whole genome shotgun (WGS) entry which is preliminary data.</text>
</comment>
<sequence>MKGITRRDFVKSSIAAGVAAALPFSRVRGANDRLLVGVVGLGGRGTGAHVPSFEKQNGVTVVALSDPDRERMGAAAKMIESKYNHKVVQYVDMRKMFDRKDIDVIGNATQNYWHGLSTIWACQAGKHVYVEKPLSHYIWEGRQIVNAARKYDRIVQCGTQHRSESNIAQAIRWVREGNLGKIKYVTAFANKPRSSCGRRDTPLPIPDTIDYDLWCGPARKVPIYRNRLQYDCSFDWNTGDGESCNQGVHEVDVARWCLGDP</sequence>
<dbReference type="InterPro" id="IPR050463">
    <property type="entry name" value="Gfo/Idh/MocA_oxidrdct_glycsds"/>
</dbReference>
<dbReference type="InterPro" id="IPR019546">
    <property type="entry name" value="TAT_signal_bac_arc"/>
</dbReference>
<feature type="non-terminal residue" evidence="2">
    <location>
        <position position="261"/>
    </location>
</feature>
<name>X0ZHL2_9ZZZZ</name>
<gene>
    <name evidence="2" type="ORF">S01H4_12025</name>
</gene>
<dbReference type="AlphaFoldDB" id="X0ZHL2"/>
<dbReference type="Gene3D" id="3.30.360.10">
    <property type="entry name" value="Dihydrodipicolinate Reductase, domain 2"/>
    <property type="match status" value="1"/>
</dbReference>
<evidence type="ECO:0000259" key="1">
    <source>
        <dbReference type="Pfam" id="PF01408"/>
    </source>
</evidence>
<dbReference type="EMBL" id="BART01005019">
    <property type="protein sequence ID" value="GAG59848.1"/>
    <property type="molecule type" value="Genomic_DNA"/>
</dbReference>
<dbReference type="InterPro" id="IPR000683">
    <property type="entry name" value="Gfo/Idh/MocA-like_OxRdtase_N"/>
</dbReference>
<feature type="domain" description="Gfo/Idh/MocA-like oxidoreductase N-terminal" evidence="1">
    <location>
        <begin position="36"/>
        <end position="158"/>
    </location>
</feature>
<dbReference type="SUPFAM" id="SSF51735">
    <property type="entry name" value="NAD(P)-binding Rossmann-fold domains"/>
    <property type="match status" value="1"/>
</dbReference>
<dbReference type="PANTHER" id="PTHR43818:SF5">
    <property type="entry name" value="OXIDOREDUCTASE FAMILY PROTEIN"/>
    <property type="match status" value="1"/>
</dbReference>
<dbReference type="GO" id="GO:0000166">
    <property type="term" value="F:nucleotide binding"/>
    <property type="evidence" value="ECO:0007669"/>
    <property type="project" value="InterPro"/>
</dbReference>
<dbReference type="InterPro" id="IPR006311">
    <property type="entry name" value="TAT_signal"/>
</dbReference>
<evidence type="ECO:0000313" key="2">
    <source>
        <dbReference type="EMBL" id="GAG59848.1"/>
    </source>
</evidence>
<organism evidence="2">
    <name type="scientific">marine sediment metagenome</name>
    <dbReference type="NCBI Taxonomy" id="412755"/>
    <lineage>
        <taxon>unclassified sequences</taxon>
        <taxon>metagenomes</taxon>
        <taxon>ecological metagenomes</taxon>
    </lineage>
</organism>
<dbReference type="Gene3D" id="3.40.50.720">
    <property type="entry name" value="NAD(P)-binding Rossmann-like Domain"/>
    <property type="match status" value="1"/>
</dbReference>
<dbReference type="Pfam" id="PF01408">
    <property type="entry name" value="GFO_IDH_MocA"/>
    <property type="match status" value="1"/>
</dbReference>
<dbReference type="NCBIfam" id="TIGR01409">
    <property type="entry name" value="TAT_signal_seq"/>
    <property type="match status" value="1"/>
</dbReference>
<dbReference type="PROSITE" id="PS51318">
    <property type="entry name" value="TAT"/>
    <property type="match status" value="1"/>
</dbReference>
<dbReference type="PANTHER" id="PTHR43818">
    <property type="entry name" value="BCDNA.GH03377"/>
    <property type="match status" value="1"/>
</dbReference>
<protein>
    <recommendedName>
        <fullName evidence="1">Gfo/Idh/MocA-like oxidoreductase N-terminal domain-containing protein</fullName>
    </recommendedName>
</protein>
<dbReference type="Pfam" id="PF10518">
    <property type="entry name" value="TAT_signal"/>
    <property type="match status" value="1"/>
</dbReference>
<dbReference type="InterPro" id="IPR036291">
    <property type="entry name" value="NAD(P)-bd_dom_sf"/>
</dbReference>
<dbReference type="SUPFAM" id="SSF55347">
    <property type="entry name" value="Glyceraldehyde-3-phosphate dehydrogenase-like, C-terminal domain"/>
    <property type="match status" value="1"/>
</dbReference>
<accession>X0ZHL2</accession>
<proteinExistence type="predicted"/>